<evidence type="ECO:0000313" key="2">
    <source>
        <dbReference type="Ensembl" id="ENSCVAP00000011268.1"/>
    </source>
</evidence>
<evidence type="ECO:0000259" key="1">
    <source>
        <dbReference type="Pfam" id="PF25342"/>
    </source>
</evidence>
<dbReference type="Pfam" id="PF25342">
    <property type="entry name" value="GT_PLOD"/>
    <property type="match status" value="1"/>
</dbReference>
<dbReference type="AlphaFoldDB" id="A0A3Q2CZ80"/>
<feature type="domain" description="PLOD1-3-like GT" evidence="1">
    <location>
        <begin position="26"/>
        <end position="59"/>
    </location>
</feature>
<sequence length="73" mass="8338">RTSRGTGRSRVLVLLNRTRTLEPRGPNLLVLTAATEETDGFRRFMRTASQFNYTVTRTGPLFTGNQNRAFVHR</sequence>
<organism evidence="2 3">
    <name type="scientific">Cyprinodon variegatus</name>
    <name type="common">Sheepshead minnow</name>
    <dbReference type="NCBI Taxonomy" id="28743"/>
    <lineage>
        <taxon>Eukaryota</taxon>
        <taxon>Metazoa</taxon>
        <taxon>Chordata</taxon>
        <taxon>Craniata</taxon>
        <taxon>Vertebrata</taxon>
        <taxon>Euteleostomi</taxon>
        <taxon>Actinopterygii</taxon>
        <taxon>Neopterygii</taxon>
        <taxon>Teleostei</taxon>
        <taxon>Neoteleostei</taxon>
        <taxon>Acanthomorphata</taxon>
        <taxon>Ovalentaria</taxon>
        <taxon>Atherinomorphae</taxon>
        <taxon>Cyprinodontiformes</taxon>
        <taxon>Cyprinodontidae</taxon>
        <taxon>Cyprinodon</taxon>
    </lineage>
</organism>
<keyword evidence="3" id="KW-1185">Reference proteome</keyword>
<protein>
    <recommendedName>
        <fullName evidence="1">PLOD1-3-like GT domain-containing protein</fullName>
    </recommendedName>
</protein>
<dbReference type="Proteomes" id="UP000265020">
    <property type="component" value="Unassembled WGS sequence"/>
</dbReference>
<reference evidence="2" key="2">
    <citation type="submission" date="2025-09" db="UniProtKB">
        <authorList>
            <consortium name="Ensembl"/>
        </authorList>
    </citation>
    <scope>IDENTIFICATION</scope>
</reference>
<name>A0A3Q2CZ80_CYPVA</name>
<proteinExistence type="predicted"/>
<dbReference type="GeneTree" id="ENSGT01110000270983"/>
<reference evidence="2" key="1">
    <citation type="submission" date="2025-08" db="UniProtKB">
        <authorList>
            <consortium name="Ensembl"/>
        </authorList>
    </citation>
    <scope>IDENTIFICATION</scope>
</reference>
<dbReference type="Ensembl" id="ENSCVAT00000018178.1">
    <property type="protein sequence ID" value="ENSCVAP00000011268.1"/>
    <property type="gene ID" value="ENSCVAG00000013504.1"/>
</dbReference>
<accession>A0A3Q2CZ80</accession>
<evidence type="ECO:0000313" key="3">
    <source>
        <dbReference type="Proteomes" id="UP000265020"/>
    </source>
</evidence>
<dbReference type="InterPro" id="IPR057589">
    <property type="entry name" value="GT_PLOD"/>
</dbReference>